<comment type="similarity">
    <text evidence="2">Belongs to the ATP-dependent AMP-binding enzyme family.</text>
</comment>
<keyword evidence="7" id="KW-0285">Flavoprotein</keyword>
<dbReference type="InterPro" id="IPR042099">
    <property type="entry name" value="ANL_N_sf"/>
</dbReference>
<dbReference type="InterPro" id="IPR036736">
    <property type="entry name" value="ACP-like_sf"/>
</dbReference>
<keyword evidence="5" id="KW-0597">Phosphoprotein</keyword>
<dbReference type="GO" id="GO:0016874">
    <property type="term" value="F:ligase activity"/>
    <property type="evidence" value="ECO:0007669"/>
    <property type="project" value="UniProtKB-KW"/>
</dbReference>
<dbReference type="Pfam" id="PF00441">
    <property type="entry name" value="Acyl-CoA_dh_1"/>
    <property type="match status" value="1"/>
</dbReference>
<dbReference type="InterPro" id="IPR009100">
    <property type="entry name" value="AcylCoA_DH/oxidase_NM_dom_sf"/>
</dbReference>
<evidence type="ECO:0000256" key="10">
    <source>
        <dbReference type="ARBA" id="ARBA00023098"/>
    </source>
</evidence>
<evidence type="ECO:0000256" key="1">
    <source>
        <dbReference type="ARBA" id="ARBA00001974"/>
    </source>
</evidence>
<feature type="region of interest" description="Disordered" evidence="11">
    <location>
        <begin position="427"/>
        <end position="477"/>
    </location>
</feature>
<dbReference type="SUPFAM" id="SSF47203">
    <property type="entry name" value="Acyl-CoA dehydrogenase C-terminal domain-like"/>
    <property type="match status" value="1"/>
</dbReference>
<evidence type="ECO:0000256" key="2">
    <source>
        <dbReference type="ARBA" id="ARBA00006432"/>
    </source>
</evidence>
<evidence type="ECO:0000256" key="4">
    <source>
        <dbReference type="ARBA" id="ARBA00022450"/>
    </source>
</evidence>
<dbReference type="Gene3D" id="2.40.110.10">
    <property type="entry name" value="Butyryl-CoA Dehydrogenase, subunit A, domain 2"/>
    <property type="match status" value="1"/>
</dbReference>
<keyword evidence="9" id="KW-0276">Fatty acid metabolism</keyword>
<dbReference type="PROSITE" id="PS00012">
    <property type="entry name" value="PHOSPHOPANTETHEINE"/>
    <property type="match status" value="1"/>
</dbReference>
<dbReference type="InterPro" id="IPR009075">
    <property type="entry name" value="AcylCo_DH/oxidase_C"/>
</dbReference>
<evidence type="ECO:0000256" key="9">
    <source>
        <dbReference type="ARBA" id="ARBA00022832"/>
    </source>
</evidence>
<feature type="compositionally biased region" description="Polar residues" evidence="11">
    <location>
        <begin position="1410"/>
        <end position="1420"/>
    </location>
</feature>
<keyword evidence="4" id="KW-0596">Phosphopantetheine</keyword>
<dbReference type="Gene3D" id="1.10.540.10">
    <property type="entry name" value="Acyl-CoA dehydrogenase/oxidase, N-terminal domain"/>
    <property type="match status" value="1"/>
</dbReference>
<evidence type="ECO:0000256" key="5">
    <source>
        <dbReference type="ARBA" id="ARBA00022553"/>
    </source>
</evidence>
<evidence type="ECO:0000256" key="8">
    <source>
        <dbReference type="ARBA" id="ARBA00022827"/>
    </source>
</evidence>
<dbReference type="InterPro" id="IPR045851">
    <property type="entry name" value="AMP-bd_C_sf"/>
</dbReference>
<dbReference type="Pfam" id="PF23024">
    <property type="entry name" value="AMP-dom_DIP2-like"/>
    <property type="match status" value="1"/>
</dbReference>
<dbReference type="Gene3D" id="1.10.1200.10">
    <property type="entry name" value="ACP-like"/>
    <property type="match status" value="1"/>
</dbReference>
<dbReference type="Gene3D" id="3.40.50.12780">
    <property type="entry name" value="N-terminal domain of ligase-like"/>
    <property type="match status" value="1"/>
</dbReference>
<comment type="similarity">
    <text evidence="3">Belongs to the acyl-CoA dehydrogenase family.</text>
</comment>
<dbReference type="SMART" id="SM00823">
    <property type="entry name" value="PKS_PP"/>
    <property type="match status" value="1"/>
</dbReference>
<dbReference type="GO" id="GO:0005886">
    <property type="term" value="C:plasma membrane"/>
    <property type="evidence" value="ECO:0007669"/>
    <property type="project" value="TreeGrafter"/>
</dbReference>
<dbReference type="Gene3D" id="1.20.140.10">
    <property type="entry name" value="Butyryl-CoA Dehydrogenase, subunit A, domain 3"/>
    <property type="match status" value="1"/>
</dbReference>
<dbReference type="CDD" id="cd05931">
    <property type="entry name" value="FAAL"/>
    <property type="match status" value="1"/>
</dbReference>
<dbReference type="GO" id="GO:0071766">
    <property type="term" value="P:Actinobacterium-type cell wall biogenesis"/>
    <property type="evidence" value="ECO:0007669"/>
    <property type="project" value="UniProtKB-ARBA"/>
</dbReference>
<dbReference type="GO" id="GO:0050660">
    <property type="term" value="F:flavin adenine dinucleotide binding"/>
    <property type="evidence" value="ECO:0007669"/>
    <property type="project" value="InterPro"/>
</dbReference>
<dbReference type="InterPro" id="IPR006091">
    <property type="entry name" value="Acyl-CoA_Oxase/DH_mid-dom"/>
</dbReference>
<evidence type="ECO:0000313" key="14">
    <source>
        <dbReference type="Proteomes" id="UP000050465"/>
    </source>
</evidence>
<dbReference type="STRING" id="1666911.HLUCCA11_05230"/>
<dbReference type="InterPro" id="IPR040097">
    <property type="entry name" value="FAAL/FAAC"/>
</dbReference>
<dbReference type="InterPro" id="IPR037069">
    <property type="entry name" value="AcylCoA_DH/ox_N_sf"/>
</dbReference>
<feature type="region of interest" description="Disordered" evidence="11">
    <location>
        <begin position="1380"/>
        <end position="1420"/>
    </location>
</feature>
<dbReference type="GO" id="GO:0070566">
    <property type="term" value="F:adenylyltransferase activity"/>
    <property type="evidence" value="ECO:0007669"/>
    <property type="project" value="TreeGrafter"/>
</dbReference>
<reference evidence="13 14" key="1">
    <citation type="submission" date="2015-09" db="EMBL/GenBank/DDBJ databases">
        <title>Identification and resolution of microdiversity through metagenomic sequencing of parallel consortia.</title>
        <authorList>
            <person name="Nelson W.C."/>
            <person name="Romine M.F."/>
            <person name="Lindemann S.R."/>
        </authorList>
    </citation>
    <scope>NUCLEOTIDE SEQUENCE [LARGE SCALE GENOMIC DNA]</scope>
    <source>
        <strain evidence="13">Ana</strain>
    </source>
</reference>
<dbReference type="Pfam" id="PF02771">
    <property type="entry name" value="Acyl-CoA_dh_N"/>
    <property type="match status" value="1"/>
</dbReference>
<keyword evidence="8" id="KW-0274">FAD</keyword>
<dbReference type="InterPro" id="IPR006162">
    <property type="entry name" value="Ppantetheine_attach_site"/>
</dbReference>
<dbReference type="InterPro" id="IPR009081">
    <property type="entry name" value="PP-bd_ACP"/>
</dbReference>
<dbReference type="Pfam" id="PF00501">
    <property type="entry name" value="AMP-binding"/>
    <property type="match status" value="1"/>
</dbReference>
<evidence type="ECO:0000313" key="13">
    <source>
        <dbReference type="EMBL" id="KPQ36568.1"/>
    </source>
</evidence>
<feature type="compositionally biased region" description="Basic and acidic residues" evidence="11">
    <location>
        <begin position="458"/>
        <end position="477"/>
    </location>
</feature>
<dbReference type="SMART" id="SM01294">
    <property type="entry name" value="PKS_PP_betabranch"/>
    <property type="match status" value="1"/>
</dbReference>
<name>A0A0P7Z0M8_9CYAN</name>
<protein>
    <submittedName>
        <fullName evidence="13">Acyl-CoA synthetases (AMP-forming)/AMP-acid ligases II</fullName>
    </submittedName>
</protein>
<accession>A0A0P7Z0M8</accession>
<feature type="compositionally biased region" description="Basic and acidic residues" evidence="11">
    <location>
        <begin position="1390"/>
        <end position="1408"/>
    </location>
</feature>
<dbReference type="SUPFAM" id="SSF56801">
    <property type="entry name" value="Acetyl-CoA synthetase-like"/>
    <property type="match status" value="1"/>
</dbReference>
<dbReference type="Pfam" id="PF02770">
    <property type="entry name" value="Acyl-CoA_dh_M"/>
    <property type="match status" value="1"/>
</dbReference>
<keyword evidence="6 13" id="KW-0436">Ligase</keyword>
<proteinExistence type="inferred from homology"/>
<sequence length="1443" mass="157001">MVEECSGLCSDVPWQPSSNAPPISTVVTYTAASPSIKAIKDQSESDAATLLARLQWRAYHQPERVAYQFLADEVLPVALSTLTTWTYQDLFEQTQIIARAIRNSTRRNGTSENGTRRSQNSIISQPVLLVYPPGLELIAAFLGCLSAGAIATLVPPPRRHESLARWQYILADSNPAAVLTTQSLLATIEPLVMQSAGGNRADSICCIATDVIERAGKGKSPIQLEDSKLPTPDKIAFLQYTSGSTSQPKGVIVTHANIAHNLQQIQTAFGHSADTQCVIWLPPYHDMGLIGGILQPLYGGYPVTLMSPTSFLRKPLRWLEAISHFRGTTSGGPNFAYDYCVQKISTEQCQSLDLSSWSVAFTGAEFIRAQTIHRFTEKFSGCGFQYSAFYPCYGLAESTLFVTGKAVTTSPKILSVSRSALNRGEVELTEEKPRDVSNNIGSDTEAIFDSQESDSQESDSRESDSRESDSRESDSREIVSCGYTHAQQVKIVDSYTQMPCSSCEVGEIWVAGESVAAGYWNRVKATQNTFGNILDTGSEQPTAERFLNTGDLGFMHSGELFVTGRLKDLIVIRGQNYWPQDIELSVSQCHAAFQSVAVFSLSAEENQTEQEQLVVISELNRAAVRQIRQGSLQISKVVEVIRACISQQHGLHVWAIALLKPGHLPKTTSGKVQRQACKIQFLTDKLVCVGQWSKPTEIVTHSMKTASHDAVSPAIVEQISKEQASKEQEMQTAHQLIEWLRVYAQESINSRLMDERRCLSPGVILDFGNKGLLGMQVPEQYGGLGLGHRAMLQIIEQLGAIDPTLALFVGLNNVLGVRPILHYAKAALKEQLLPKLATGRELAAFAITEASAGSHPFGILAKAKPVGQGWQLQGEKIWSGSAAWAGVINVFVQQIDASGQPIGISGFAVQKGTAGLRQGPEALTMGMRGMVQNTVVLDQVQVDETQVLGEVGHGMAIAQDAMMYGRLAIAAASVGGMKRCAQLMLRYSKRRKVSTGRLLDNPVTLTRLTWLTNAIAAVESLVTLAANRLDSHLPVPEEIFAACKITGPEFYWQAADHLMQCLGGRGYIETNLAPQIMRDARVLRIFEGPTESLAMYLGARILNQGADLKTFLQELETPEIGESLFAAADLILAHYLSEKSPFSEALTARRQANFAIGNIAGWAILLAALKASSAPSGAIAWGQHSFDQAVTQALQTNPNEGAVCGAIALSEQVEQYQQSIGDIEQTLPGADDTADELLAIGPLAKHAVEPSTGHLAPLNSTDPHAKTDHAQTDHAWIDKFQKDQQSTAKQERTLIDWMSQWLSAQLAVAANSIDPAKAFAEYGLDSVLAVELAQDLSVFLGLQEPLEVTLAWNFPTIQALASHLASRRLTGHLDSLANQSDTPRIYQSEKQSEKQAEKQSEKQAEKSVVKKNSSPKINTSFENLSDAEVVDALAAELSTVRRK</sequence>
<dbReference type="GO" id="GO:0016627">
    <property type="term" value="F:oxidoreductase activity, acting on the CH-CH group of donors"/>
    <property type="evidence" value="ECO:0007669"/>
    <property type="project" value="InterPro"/>
</dbReference>
<dbReference type="PROSITE" id="PS00455">
    <property type="entry name" value="AMP_BINDING"/>
    <property type="match status" value="1"/>
</dbReference>
<dbReference type="Proteomes" id="UP000050465">
    <property type="component" value="Unassembled WGS sequence"/>
</dbReference>
<evidence type="ECO:0000256" key="7">
    <source>
        <dbReference type="ARBA" id="ARBA00022630"/>
    </source>
</evidence>
<keyword evidence="10" id="KW-0443">Lipid metabolism</keyword>
<organism evidence="13 14">
    <name type="scientific">Phormidesmis priestleyi Ana</name>
    <dbReference type="NCBI Taxonomy" id="1666911"/>
    <lineage>
        <taxon>Bacteria</taxon>
        <taxon>Bacillati</taxon>
        <taxon>Cyanobacteriota</taxon>
        <taxon>Cyanophyceae</taxon>
        <taxon>Leptolyngbyales</taxon>
        <taxon>Leptolyngbyaceae</taxon>
        <taxon>Phormidesmis</taxon>
    </lineage>
</organism>
<dbReference type="InterPro" id="IPR046373">
    <property type="entry name" value="Acyl-CoA_Oxase/DH_mid-dom_sf"/>
</dbReference>
<dbReference type="InterPro" id="IPR020806">
    <property type="entry name" value="PKS_PP-bd"/>
</dbReference>
<dbReference type="InterPro" id="IPR013786">
    <property type="entry name" value="AcylCoA_DH/ox_N"/>
</dbReference>
<dbReference type="EMBL" id="LJZR01000005">
    <property type="protein sequence ID" value="KPQ36568.1"/>
    <property type="molecule type" value="Genomic_DNA"/>
</dbReference>
<dbReference type="GO" id="GO:0031177">
    <property type="term" value="F:phosphopantetheine binding"/>
    <property type="evidence" value="ECO:0007669"/>
    <property type="project" value="InterPro"/>
</dbReference>
<dbReference type="InterPro" id="IPR025110">
    <property type="entry name" value="AMP-bd_C"/>
</dbReference>
<dbReference type="SUPFAM" id="SSF56645">
    <property type="entry name" value="Acyl-CoA dehydrogenase NM domain-like"/>
    <property type="match status" value="1"/>
</dbReference>
<dbReference type="PANTHER" id="PTHR22754:SF32">
    <property type="entry name" value="DISCO-INTERACTING PROTEIN 2"/>
    <property type="match status" value="1"/>
</dbReference>
<dbReference type="GO" id="GO:0006633">
    <property type="term" value="P:fatty acid biosynthetic process"/>
    <property type="evidence" value="ECO:0007669"/>
    <property type="project" value="TreeGrafter"/>
</dbReference>
<dbReference type="CDD" id="cd00567">
    <property type="entry name" value="ACAD"/>
    <property type="match status" value="1"/>
</dbReference>
<evidence type="ECO:0000256" key="3">
    <source>
        <dbReference type="ARBA" id="ARBA00009347"/>
    </source>
</evidence>
<evidence type="ECO:0000256" key="11">
    <source>
        <dbReference type="SAM" id="MobiDB-lite"/>
    </source>
</evidence>
<dbReference type="Gene3D" id="3.30.300.30">
    <property type="match status" value="1"/>
</dbReference>
<dbReference type="InterPro" id="IPR000873">
    <property type="entry name" value="AMP-dep_synth/lig_dom"/>
</dbReference>
<comment type="cofactor">
    <cofactor evidence="1">
        <name>FAD</name>
        <dbReference type="ChEBI" id="CHEBI:57692"/>
    </cofactor>
</comment>
<gene>
    <name evidence="13" type="ORF">HLUCCA11_05230</name>
</gene>
<feature type="domain" description="Carrier" evidence="12">
    <location>
        <begin position="1285"/>
        <end position="1368"/>
    </location>
</feature>
<dbReference type="InterPro" id="IPR036250">
    <property type="entry name" value="AcylCo_DH-like_C"/>
</dbReference>
<evidence type="ECO:0000259" key="12">
    <source>
        <dbReference type="PROSITE" id="PS50075"/>
    </source>
</evidence>
<dbReference type="PANTHER" id="PTHR22754">
    <property type="entry name" value="DISCO-INTERACTING PROTEIN 2 DIP2 -RELATED"/>
    <property type="match status" value="1"/>
</dbReference>
<evidence type="ECO:0000256" key="6">
    <source>
        <dbReference type="ARBA" id="ARBA00022598"/>
    </source>
</evidence>
<dbReference type="SUPFAM" id="SSF47336">
    <property type="entry name" value="ACP-like"/>
    <property type="match status" value="1"/>
</dbReference>
<comment type="caution">
    <text evidence="13">The sequence shown here is derived from an EMBL/GenBank/DDBJ whole genome shotgun (WGS) entry which is preliminary data.</text>
</comment>
<dbReference type="PROSITE" id="PS50075">
    <property type="entry name" value="CARRIER"/>
    <property type="match status" value="1"/>
</dbReference>
<dbReference type="Pfam" id="PF00550">
    <property type="entry name" value="PP-binding"/>
    <property type="match status" value="1"/>
</dbReference>
<dbReference type="InterPro" id="IPR020845">
    <property type="entry name" value="AMP-binding_CS"/>
</dbReference>
<dbReference type="PATRIC" id="fig|1666911.3.peg.3247"/>